<evidence type="ECO:0000256" key="2">
    <source>
        <dbReference type="ARBA" id="ARBA00022448"/>
    </source>
</evidence>
<dbReference type="InterPro" id="IPR007225">
    <property type="entry name" value="EXOC6/Sec15"/>
</dbReference>
<dbReference type="PANTHER" id="PTHR12702">
    <property type="entry name" value="SEC15"/>
    <property type="match status" value="1"/>
</dbReference>
<evidence type="ECO:0000256" key="5">
    <source>
        <dbReference type="PIRNR" id="PIRNR025007"/>
    </source>
</evidence>
<dbReference type="FunFam" id="1.10.357.30:FF:000004">
    <property type="entry name" value="Exocyst complex component SEC15"/>
    <property type="match status" value="1"/>
</dbReference>
<dbReference type="GO" id="GO:0016020">
    <property type="term" value="C:membrane"/>
    <property type="evidence" value="ECO:0007669"/>
    <property type="project" value="TreeGrafter"/>
</dbReference>
<organism evidence="8 9">
    <name type="scientific">Lophiotrema nucula</name>
    <dbReference type="NCBI Taxonomy" id="690887"/>
    <lineage>
        <taxon>Eukaryota</taxon>
        <taxon>Fungi</taxon>
        <taxon>Dikarya</taxon>
        <taxon>Ascomycota</taxon>
        <taxon>Pezizomycotina</taxon>
        <taxon>Dothideomycetes</taxon>
        <taxon>Pleosporomycetidae</taxon>
        <taxon>Pleosporales</taxon>
        <taxon>Lophiotremataceae</taxon>
        <taxon>Lophiotrema</taxon>
    </lineage>
</organism>
<evidence type="ECO:0000256" key="3">
    <source>
        <dbReference type="ARBA" id="ARBA00022483"/>
    </source>
</evidence>
<keyword evidence="3 5" id="KW-0268">Exocytosis</keyword>
<evidence type="ECO:0000313" key="8">
    <source>
        <dbReference type="EMBL" id="KAF2115000.1"/>
    </source>
</evidence>
<name>A0A6A5Z6C1_9PLEO</name>
<comment type="function">
    <text evidence="5">Component of the exocyst complex involved in the docking of exocytic vesicles with fusion sites on the plasma membrane.</text>
</comment>
<dbReference type="InterPro" id="IPR048359">
    <property type="entry name" value="EXOC6_Sec15_N"/>
</dbReference>
<dbReference type="Pfam" id="PF04091">
    <property type="entry name" value="Sec15_C"/>
    <property type="match status" value="1"/>
</dbReference>
<dbReference type="InterPro" id="IPR042045">
    <property type="entry name" value="EXOC6/Sec15_C_dom1"/>
</dbReference>
<gene>
    <name evidence="8" type="ORF">BDV96DRAFT_612993</name>
</gene>
<dbReference type="Pfam" id="PF20651">
    <property type="entry name" value="EXOC6_Sec15_N"/>
    <property type="match status" value="1"/>
</dbReference>
<dbReference type="OrthoDB" id="10267033at2759"/>
<evidence type="ECO:0000256" key="4">
    <source>
        <dbReference type="ARBA" id="ARBA00023054"/>
    </source>
</evidence>
<dbReference type="AlphaFoldDB" id="A0A6A5Z6C1"/>
<dbReference type="Gene3D" id="1.20.58.670">
    <property type="entry name" value="Dsl1p vesicle tethering complex, Tip20p subunit, domain D"/>
    <property type="match status" value="1"/>
</dbReference>
<dbReference type="PIRSF" id="PIRSF025007">
    <property type="entry name" value="Sec15"/>
    <property type="match status" value="1"/>
</dbReference>
<dbReference type="GO" id="GO:0006886">
    <property type="term" value="P:intracellular protein transport"/>
    <property type="evidence" value="ECO:0007669"/>
    <property type="project" value="InterPro"/>
</dbReference>
<sequence length="774" mass="87844">MPSRLDPEDDLRQAIRQISQSSSDSDYIEQLVPVMRDARYATQITSELRRFASNREQKIESICNANHQDFMGSVTSLMDVQKGTVEMTKQILELNASIQSSTEKLAAQKKALVDSRQVRQNLEETKKALGACLEVLQLANQIHDLMVKKNHYAALRALDELQQIHLNEVRRYKIAEMIEKSVPATQKMIGEAVMNDLNTWLFRIRESSQFLGEVAFYYTDVRRSRNQVRSEADDRFAKFKLNSAMEAIADETDEFDILNNEEAEISIEFTPLFEAMHIHETLGKSDYFSTEYAKTRRTQKDLIIPQQLDLLDEECGELSSLLESIAGFAIIEKATVSKTDNFRQISDVDELWDSMCQSAIALISGSLSAVDNDELLLKIKGRIALFMLTMEKWGYSVSAMNALLLTLFEKYSELLKRRFSDDFLEIVSTDDYMPMPINSMEEYDKVVTVSWYTPDKEREELTFPCVLPFSQMYPLCCIDIRNFLNQIYLFSDDYFQRSTVIDETLRSSLDELLCEQVCQSLVDRLSSQYPGQIVQILTNLEHFEIACGELQGLLFEARSSASATGPVVLQATARFTAAKKAASDRIFELVNSKIDDLIETAEYDWMAAKASKEPSLYMQELTRYLSNIMNSVLLALPKEIKEFIYFDALSHASTAILDLTLDENVKRITPAAADSLATDTSFLSNFVESLNNPILMENLDELVQTVMLMGSENTDEFFDTALRNRKYGKVDNMKGAILIEKCQEGRVVAAQSPTKPTASDRFGTLGSRFGLGRS</sequence>
<evidence type="ECO:0000259" key="6">
    <source>
        <dbReference type="Pfam" id="PF04091"/>
    </source>
</evidence>
<dbReference type="EMBL" id="ML977324">
    <property type="protein sequence ID" value="KAF2115000.1"/>
    <property type="molecule type" value="Genomic_DNA"/>
</dbReference>
<dbReference type="GO" id="GO:0006893">
    <property type="term" value="P:Golgi to plasma membrane transport"/>
    <property type="evidence" value="ECO:0007669"/>
    <property type="project" value="TreeGrafter"/>
</dbReference>
<keyword evidence="2 5" id="KW-0813">Transport</keyword>
<evidence type="ECO:0000313" key="9">
    <source>
        <dbReference type="Proteomes" id="UP000799770"/>
    </source>
</evidence>
<dbReference type="InterPro" id="IPR046361">
    <property type="entry name" value="EXOC6/Sec15_C"/>
</dbReference>
<dbReference type="PANTHER" id="PTHR12702:SF0">
    <property type="entry name" value="EXOCYST COMPLEX COMPONENT 6"/>
    <property type="match status" value="1"/>
</dbReference>
<dbReference type="GO" id="GO:0000145">
    <property type="term" value="C:exocyst"/>
    <property type="evidence" value="ECO:0007669"/>
    <property type="project" value="UniProtKB-UniRule"/>
</dbReference>
<proteinExistence type="inferred from homology"/>
<evidence type="ECO:0000259" key="7">
    <source>
        <dbReference type="Pfam" id="PF20651"/>
    </source>
</evidence>
<keyword evidence="4" id="KW-0175">Coiled coil</keyword>
<evidence type="ECO:0000256" key="1">
    <source>
        <dbReference type="ARBA" id="ARBA00007944"/>
    </source>
</evidence>
<reference evidence="8" key="1">
    <citation type="journal article" date="2020" name="Stud. Mycol.">
        <title>101 Dothideomycetes genomes: a test case for predicting lifestyles and emergence of pathogens.</title>
        <authorList>
            <person name="Haridas S."/>
            <person name="Albert R."/>
            <person name="Binder M."/>
            <person name="Bloem J."/>
            <person name="Labutti K."/>
            <person name="Salamov A."/>
            <person name="Andreopoulos B."/>
            <person name="Baker S."/>
            <person name="Barry K."/>
            <person name="Bills G."/>
            <person name="Bluhm B."/>
            <person name="Cannon C."/>
            <person name="Castanera R."/>
            <person name="Culley D."/>
            <person name="Daum C."/>
            <person name="Ezra D."/>
            <person name="Gonzalez J."/>
            <person name="Henrissat B."/>
            <person name="Kuo A."/>
            <person name="Liang C."/>
            <person name="Lipzen A."/>
            <person name="Lutzoni F."/>
            <person name="Magnuson J."/>
            <person name="Mondo S."/>
            <person name="Nolan M."/>
            <person name="Ohm R."/>
            <person name="Pangilinan J."/>
            <person name="Park H.-J."/>
            <person name="Ramirez L."/>
            <person name="Alfaro M."/>
            <person name="Sun H."/>
            <person name="Tritt A."/>
            <person name="Yoshinaga Y."/>
            <person name="Zwiers L.-H."/>
            <person name="Turgeon B."/>
            <person name="Goodwin S."/>
            <person name="Spatafora J."/>
            <person name="Crous P."/>
            <person name="Grigoriev I."/>
        </authorList>
    </citation>
    <scope>NUCLEOTIDE SEQUENCE</scope>
    <source>
        <strain evidence="8">CBS 627.86</strain>
    </source>
</reference>
<keyword evidence="9" id="KW-1185">Reference proteome</keyword>
<dbReference type="InterPro" id="IPR042044">
    <property type="entry name" value="EXOC6PINT-1/Sec15/Tip20_C_dom2"/>
</dbReference>
<feature type="domain" description="Exocyst complex subunit EXOC6/Sec15 C-terminal" evidence="6">
    <location>
        <begin position="400"/>
        <end position="741"/>
    </location>
</feature>
<comment type="similarity">
    <text evidence="1 5">Belongs to the SEC15 family.</text>
</comment>
<feature type="domain" description="Exocyst complex component EXOC6/Sec15 N-terminal" evidence="7">
    <location>
        <begin position="47"/>
        <end position="216"/>
    </location>
</feature>
<protein>
    <recommendedName>
        <fullName evidence="5">Exocyst complex component SEC15</fullName>
    </recommendedName>
</protein>
<accession>A0A6A5Z6C1</accession>
<dbReference type="Gene3D" id="1.10.357.30">
    <property type="entry name" value="Exocyst complex subunit Sec15 C-terminal domain, N-terminal subdomain"/>
    <property type="match status" value="1"/>
</dbReference>
<dbReference type="Proteomes" id="UP000799770">
    <property type="component" value="Unassembled WGS sequence"/>
</dbReference>
<dbReference type="GO" id="GO:0090522">
    <property type="term" value="P:vesicle tethering involved in exocytosis"/>
    <property type="evidence" value="ECO:0007669"/>
    <property type="project" value="UniProtKB-UniRule"/>
</dbReference>